<accession>A0A0E9RQ18</accession>
<dbReference type="EMBL" id="GBXM01078129">
    <property type="protein sequence ID" value="JAH30448.1"/>
    <property type="molecule type" value="Transcribed_RNA"/>
</dbReference>
<organism evidence="1">
    <name type="scientific">Anguilla anguilla</name>
    <name type="common">European freshwater eel</name>
    <name type="synonym">Muraena anguilla</name>
    <dbReference type="NCBI Taxonomy" id="7936"/>
    <lineage>
        <taxon>Eukaryota</taxon>
        <taxon>Metazoa</taxon>
        <taxon>Chordata</taxon>
        <taxon>Craniata</taxon>
        <taxon>Vertebrata</taxon>
        <taxon>Euteleostomi</taxon>
        <taxon>Actinopterygii</taxon>
        <taxon>Neopterygii</taxon>
        <taxon>Teleostei</taxon>
        <taxon>Anguilliformes</taxon>
        <taxon>Anguillidae</taxon>
        <taxon>Anguilla</taxon>
    </lineage>
</organism>
<name>A0A0E9RQ18_ANGAN</name>
<reference evidence="1" key="1">
    <citation type="submission" date="2014-11" db="EMBL/GenBank/DDBJ databases">
        <authorList>
            <person name="Amaro Gonzalez C."/>
        </authorList>
    </citation>
    <scope>NUCLEOTIDE SEQUENCE</scope>
</reference>
<evidence type="ECO:0000313" key="1">
    <source>
        <dbReference type="EMBL" id="JAH30448.1"/>
    </source>
</evidence>
<reference evidence="1" key="2">
    <citation type="journal article" date="2015" name="Fish Shellfish Immunol.">
        <title>Early steps in the European eel (Anguilla anguilla)-Vibrio vulnificus interaction in the gills: Role of the RtxA13 toxin.</title>
        <authorList>
            <person name="Callol A."/>
            <person name="Pajuelo D."/>
            <person name="Ebbesson L."/>
            <person name="Teles M."/>
            <person name="MacKenzie S."/>
            <person name="Amaro C."/>
        </authorList>
    </citation>
    <scope>NUCLEOTIDE SEQUENCE</scope>
</reference>
<proteinExistence type="predicted"/>
<protein>
    <submittedName>
        <fullName evidence="1">Uncharacterized protein</fullName>
    </submittedName>
</protein>
<sequence>MTAWYTNVSVQAR</sequence>